<accession>A0ABZ0XH57</accession>
<evidence type="ECO:0000256" key="2">
    <source>
        <dbReference type="ARBA" id="ARBA00023125"/>
    </source>
</evidence>
<evidence type="ECO:0000313" key="5">
    <source>
        <dbReference type="EMBL" id="WQG89604.1"/>
    </source>
</evidence>
<keyword evidence="2" id="KW-0238">DNA-binding</keyword>
<keyword evidence="1" id="KW-0805">Transcription regulation</keyword>
<evidence type="ECO:0000256" key="3">
    <source>
        <dbReference type="ARBA" id="ARBA00023163"/>
    </source>
</evidence>
<dbReference type="EMBL" id="CP140154">
    <property type="protein sequence ID" value="WQG89604.1"/>
    <property type="molecule type" value="Genomic_DNA"/>
</dbReference>
<dbReference type="PRINTS" id="PR00032">
    <property type="entry name" value="HTHARAC"/>
</dbReference>
<dbReference type="InterPro" id="IPR009057">
    <property type="entry name" value="Homeodomain-like_sf"/>
</dbReference>
<dbReference type="SMART" id="SM00342">
    <property type="entry name" value="HTH_ARAC"/>
    <property type="match status" value="1"/>
</dbReference>
<dbReference type="PANTHER" id="PTHR43280:SF32">
    <property type="entry name" value="TRANSCRIPTIONAL REGULATORY PROTEIN"/>
    <property type="match status" value="1"/>
</dbReference>
<reference evidence="5 6" key="1">
    <citation type="submission" date="2023-11" db="EMBL/GenBank/DDBJ databases">
        <title>MicrobeMod: A computational toolkit for identifying prokaryotic methylation and restriction-modification with nanopore sequencing.</title>
        <authorList>
            <person name="Crits-Christoph A."/>
            <person name="Kang S.C."/>
            <person name="Lee H."/>
            <person name="Ostrov N."/>
        </authorList>
    </citation>
    <scope>NUCLEOTIDE SEQUENCE [LARGE SCALE GENOMIC DNA]</scope>
    <source>
        <strain evidence="5 6">ATCC 23090</strain>
    </source>
</reference>
<dbReference type="Proteomes" id="UP001326715">
    <property type="component" value="Chromosome"/>
</dbReference>
<organism evidence="5 6">
    <name type="scientific">Chitinophaga sancti</name>
    <dbReference type="NCBI Taxonomy" id="1004"/>
    <lineage>
        <taxon>Bacteria</taxon>
        <taxon>Pseudomonadati</taxon>
        <taxon>Bacteroidota</taxon>
        <taxon>Chitinophagia</taxon>
        <taxon>Chitinophagales</taxon>
        <taxon>Chitinophagaceae</taxon>
        <taxon>Chitinophaga</taxon>
    </lineage>
</organism>
<dbReference type="PANTHER" id="PTHR43280">
    <property type="entry name" value="ARAC-FAMILY TRANSCRIPTIONAL REGULATOR"/>
    <property type="match status" value="1"/>
</dbReference>
<evidence type="ECO:0000256" key="1">
    <source>
        <dbReference type="ARBA" id="ARBA00023015"/>
    </source>
</evidence>
<protein>
    <submittedName>
        <fullName evidence="5">Helix-turn-helix domain-containing protein</fullName>
    </submittedName>
</protein>
<proteinExistence type="predicted"/>
<dbReference type="InterPro" id="IPR018060">
    <property type="entry name" value="HTH_AraC"/>
</dbReference>
<feature type="domain" description="HTH araC/xylS-type" evidence="4">
    <location>
        <begin position="1"/>
        <end position="66"/>
    </location>
</feature>
<keyword evidence="6" id="KW-1185">Reference proteome</keyword>
<evidence type="ECO:0000313" key="6">
    <source>
        <dbReference type="Proteomes" id="UP001326715"/>
    </source>
</evidence>
<sequence length="72" mass="8546">MIKSETGKSAHDYIHSTIIDKAKELIFVPKMTVSEIAYEPGFKYPQHFKRLFKNRVRISPTEYRFMNKNSHN</sequence>
<gene>
    <name evidence="5" type="ORF">SR876_32235</name>
</gene>
<dbReference type="RefSeq" id="WP_245801701.1">
    <property type="nucleotide sequence ID" value="NZ_CP139972.1"/>
</dbReference>
<dbReference type="InterPro" id="IPR020449">
    <property type="entry name" value="Tscrpt_reg_AraC-type_HTH"/>
</dbReference>
<evidence type="ECO:0000259" key="4">
    <source>
        <dbReference type="PROSITE" id="PS01124"/>
    </source>
</evidence>
<dbReference type="Gene3D" id="1.10.10.60">
    <property type="entry name" value="Homeodomain-like"/>
    <property type="match status" value="1"/>
</dbReference>
<dbReference type="PROSITE" id="PS01124">
    <property type="entry name" value="HTH_ARAC_FAMILY_2"/>
    <property type="match status" value="1"/>
</dbReference>
<keyword evidence="3" id="KW-0804">Transcription</keyword>
<name>A0ABZ0XH57_9BACT</name>
<dbReference type="SUPFAM" id="SSF46689">
    <property type="entry name" value="Homeodomain-like"/>
    <property type="match status" value="1"/>
</dbReference>
<dbReference type="Pfam" id="PF12833">
    <property type="entry name" value="HTH_18"/>
    <property type="match status" value="1"/>
</dbReference>